<comment type="caution">
    <text evidence="1">The sequence shown here is derived from an EMBL/GenBank/DDBJ whole genome shotgun (WGS) entry which is preliminary data.</text>
</comment>
<name>A0AAV2H260_LYMST</name>
<dbReference type="Proteomes" id="UP001497497">
    <property type="component" value="Unassembled WGS sequence"/>
</dbReference>
<sequence>KVQSQADHFISRGLRSTPKAACEIHSNIEPLNLRRGAVS</sequence>
<gene>
    <name evidence="1" type="ORF">GSLYS_00001912001</name>
</gene>
<reference evidence="1 2" key="1">
    <citation type="submission" date="2024-04" db="EMBL/GenBank/DDBJ databases">
        <authorList>
            <consortium name="Genoscope - CEA"/>
            <person name="William W."/>
        </authorList>
    </citation>
    <scope>NUCLEOTIDE SEQUENCE [LARGE SCALE GENOMIC DNA]</scope>
</reference>
<protein>
    <submittedName>
        <fullName evidence="1">Uncharacterized protein</fullName>
    </submittedName>
</protein>
<evidence type="ECO:0000313" key="2">
    <source>
        <dbReference type="Proteomes" id="UP001497497"/>
    </source>
</evidence>
<dbReference type="AlphaFoldDB" id="A0AAV2H260"/>
<keyword evidence="2" id="KW-1185">Reference proteome</keyword>
<dbReference type="EMBL" id="CAXITT010000021">
    <property type="protein sequence ID" value="CAL1527742.1"/>
    <property type="molecule type" value="Genomic_DNA"/>
</dbReference>
<proteinExistence type="predicted"/>
<accession>A0AAV2H260</accession>
<feature type="non-terminal residue" evidence="1">
    <location>
        <position position="1"/>
    </location>
</feature>
<organism evidence="1 2">
    <name type="scientific">Lymnaea stagnalis</name>
    <name type="common">Great pond snail</name>
    <name type="synonym">Helix stagnalis</name>
    <dbReference type="NCBI Taxonomy" id="6523"/>
    <lineage>
        <taxon>Eukaryota</taxon>
        <taxon>Metazoa</taxon>
        <taxon>Spiralia</taxon>
        <taxon>Lophotrochozoa</taxon>
        <taxon>Mollusca</taxon>
        <taxon>Gastropoda</taxon>
        <taxon>Heterobranchia</taxon>
        <taxon>Euthyneura</taxon>
        <taxon>Panpulmonata</taxon>
        <taxon>Hygrophila</taxon>
        <taxon>Lymnaeoidea</taxon>
        <taxon>Lymnaeidae</taxon>
        <taxon>Lymnaea</taxon>
    </lineage>
</organism>
<evidence type="ECO:0000313" key="1">
    <source>
        <dbReference type="EMBL" id="CAL1527742.1"/>
    </source>
</evidence>